<dbReference type="GO" id="GO:0016301">
    <property type="term" value="F:kinase activity"/>
    <property type="evidence" value="ECO:0007669"/>
    <property type="project" value="UniProtKB-KW"/>
</dbReference>
<dbReference type="GO" id="GO:0005524">
    <property type="term" value="F:ATP binding"/>
    <property type="evidence" value="ECO:0007669"/>
    <property type="project" value="UniProtKB-KW"/>
</dbReference>
<feature type="binding site" evidence="10">
    <location>
        <position position="79"/>
    </location>
    <ligand>
        <name>substrate</name>
    </ligand>
</feature>
<keyword evidence="5 10" id="KW-0547">Nucleotide-binding</keyword>
<evidence type="ECO:0000256" key="10">
    <source>
        <dbReference type="PIRSR" id="PIRSR016496-1"/>
    </source>
</evidence>
<evidence type="ECO:0000256" key="1">
    <source>
        <dbReference type="ARBA" id="ARBA00010540"/>
    </source>
</evidence>
<dbReference type="GO" id="GO:0005829">
    <property type="term" value="C:cytosol"/>
    <property type="evidence" value="ECO:0007669"/>
    <property type="project" value="TreeGrafter"/>
</dbReference>
<feature type="site" description="Transition state stabilizer" evidence="11">
    <location>
        <position position="43"/>
    </location>
</feature>
<dbReference type="GO" id="GO:0016114">
    <property type="term" value="P:terpenoid biosynthetic process"/>
    <property type="evidence" value="ECO:0007669"/>
    <property type="project" value="TreeGrafter"/>
</dbReference>
<feature type="domain" description="Aspartate/glutamate/uridylate kinase" evidence="12">
    <location>
        <begin position="30"/>
        <end position="264"/>
    </location>
</feature>
<comment type="caution">
    <text evidence="13">The sequence shown here is derived from an EMBL/GenBank/DDBJ whole genome shotgun (WGS) entry which is preliminary data.</text>
</comment>
<feature type="binding site" evidence="10">
    <location>
        <position position="84"/>
    </location>
    <ligand>
        <name>substrate</name>
    </ligand>
</feature>
<evidence type="ECO:0000256" key="8">
    <source>
        <dbReference type="ARBA" id="ARBA00023229"/>
    </source>
</evidence>
<protein>
    <recommendedName>
        <fullName evidence="3">Isopentenyl phosphate kinase</fullName>
        <ecNumber evidence="2">2.7.4.26</ecNumber>
    </recommendedName>
</protein>
<evidence type="ECO:0000256" key="3">
    <source>
        <dbReference type="ARBA" id="ARBA00017267"/>
    </source>
</evidence>
<evidence type="ECO:0000256" key="6">
    <source>
        <dbReference type="ARBA" id="ARBA00022777"/>
    </source>
</evidence>
<feature type="binding site" evidence="10">
    <location>
        <position position="241"/>
    </location>
    <ligand>
        <name>ATP</name>
        <dbReference type="ChEBI" id="CHEBI:30616"/>
    </ligand>
</feature>
<comment type="catalytic activity">
    <reaction evidence="9">
        <text>isopentenyl phosphate + ATP = isopentenyl diphosphate + ADP</text>
        <dbReference type="Rhea" id="RHEA:33963"/>
        <dbReference type="ChEBI" id="CHEBI:30616"/>
        <dbReference type="ChEBI" id="CHEBI:65078"/>
        <dbReference type="ChEBI" id="CHEBI:128769"/>
        <dbReference type="ChEBI" id="CHEBI:456216"/>
        <dbReference type="EC" id="2.7.4.26"/>
    </reaction>
</comment>
<evidence type="ECO:0000259" key="12">
    <source>
        <dbReference type="Pfam" id="PF00696"/>
    </source>
</evidence>
<dbReference type="CDD" id="cd04241">
    <property type="entry name" value="AAK_FomA-like"/>
    <property type="match status" value="1"/>
</dbReference>
<accession>A0A2H0BI93</accession>
<dbReference type="Gene3D" id="3.40.1160.10">
    <property type="entry name" value="Acetylglutamate kinase-like"/>
    <property type="match status" value="1"/>
</dbReference>
<feature type="binding site" evidence="10">
    <location>
        <position position="178"/>
    </location>
    <ligand>
        <name>substrate</name>
    </ligand>
</feature>
<dbReference type="PIRSF" id="PIRSF016496">
    <property type="entry name" value="Kin_FomA"/>
    <property type="match status" value="1"/>
</dbReference>
<sequence>MCVKKGINQIQLLFFEKKRRKGIIRLVKNLILIKLGGSVITDKGKPFTAKIPVIKRLAEEIKEAKNRLKNTGFIIGHGSGSFGHTIASKYKTQEGIINRDSLKGFSLTSETAVDINRIVLREFLRVGILAVSFSPMSFTYSNKAFLEPILKSFELGFVPLIYGDVVFDIEKGFTIHSAEKTLSILARKLRKDYKIEKIIECGDTDGVYDSKGKTIPEINSRNFNQVKKGITGSKSTDVTGGMIHKVKESLRLTKETKIPTILINGNKAGNLQKAILGKEVRLTEVAI</sequence>
<dbReference type="EMBL" id="PCSW01000103">
    <property type="protein sequence ID" value="PIP57385.1"/>
    <property type="molecule type" value="Genomic_DNA"/>
</dbReference>
<keyword evidence="6" id="KW-0418">Kinase</keyword>
<evidence type="ECO:0000256" key="7">
    <source>
        <dbReference type="ARBA" id="ARBA00022840"/>
    </source>
</evidence>
<keyword evidence="7 10" id="KW-0067">ATP-binding</keyword>
<keyword evidence="4" id="KW-0808">Transferase</keyword>
<dbReference type="InterPro" id="IPR024192">
    <property type="entry name" value="Fosfomycin_R_FomA-type"/>
</dbReference>
<feature type="binding site" evidence="10">
    <location>
        <position position="245"/>
    </location>
    <ligand>
        <name>ATP</name>
        <dbReference type="ChEBI" id="CHEBI:30616"/>
    </ligand>
</feature>
<dbReference type="Pfam" id="PF00696">
    <property type="entry name" value="AA_kinase"/>
    <property type="match status" value="1"/>
</dbReference>
<organism evidence="13 14">
    <name type="scientific">Candidatus Woesebacteria bacterium CG22_combo_CG10-13_8_21_14_all_39_10</name>
    <dbReference type="NCBI Taxonomy" id="1975059"/>
    <lineage>
        <taxon>Bacteria</taxon>
        <taxon>Candidatus Woeseibacteriota</taxon>
    </lineage>
</organism>
<gene>
    <name evidence="13" type="ORF">COX03_03420</name>
</gene>
<evidence type="ECO:0000256" key="9">
    <source>
        <dbReference type="ARBA" id="ARBA00049063"/>
    </source>
</evidence>
<feature type="binding site" evidence="10">
    <location>
        <begin position="34"/>
        <end position="38"/>
    </location>
    <ligand>
        <name>ATP</name>
        <dbReference type="ChEBI" id="CHEBI:30616"/>
    </ligand>
</feature>
<dbReference type="PANTHER" id="PTHR43654">
    <property type="entry name" value="GLUTAMATE 5-KINASE"/>
    <property type="match status" value="1"/>
</dbReference>
<feature type="binding site" evidence="10">
    <location>
        <position position="203"/>
    </location>
    <ligand>
        <name>ATP</name>
        <dbReference type="ChEBI" id="CHEBI:30616"/>
    </ligand>
</feature>
<evidence type="ECO:0000256" key="4">
    <source>
        <dbReference type="ARBA" id="ARBA00022679"/>
    </source>
</evidence>
<comment type="similarity">
    <text evidence="1">Belongs to the isopentenyl phosphate kinase family.</text>
</comment>
<dbReference type="NCBIfam" id="NF040647">
    <property type="entry name" value="IPPK_Arch"/>
    <property type="match status" value="1"/>
</dbReference>
<proteinExistence type="inferred from homology"/>
<dbReference type="GO" id="GO:0102043">
    <property type="term" value="F:isopentenyl phosphate kinase activity"/>
    <property type="evidence" value="ECO:0007669"/>
    <property type="project" value="UniProtKB-EC"/>
</dbReference>
<evidence type="ECO:0000256" key="5">
    <source>
        <dbReference type="ARBA" id="ARBA00022741"/>
    </source>
</evidence>
<dbReference type="AlphaFoldDB" id="A0A2H0BI93"/>
<name>A0A2H0BI93_9BACT</name>
<feature type="binding site" evidence="10">
    <location>
        <position position="80"/>
    </location>
    <ligand>
        <name>ATP</name>
        <dbReference type="ChEBI" id="CHEBI:30616"/>
    </ligand>
</feature>
<evidence type="ECO:0000313" key="13">
    <source>
        <dbReference type="EMBL" id="PIP57385.1"/>
    </source>
</evidence>
<dbReference type="InterPro" id="IPR001048">
    <property type="entry name" value="Asp/Glu/Uridylate_kinase"/>
</dbReference>
<dbReference type="InterPro" id="IPR036393">
    <property type="entry name" value="AceGlu_kinase-like_sf"/>
</dbReference>
<evidence type="ECO:0000256" key="2">
    <source>
        <dbReference type="ARBA" id="ARBA00012908"/>
    </source>
</evidence>
<keyword evidence="8" id="KW-0414">Isoprene biosynthesis</keyword>
<reference evidence="13 14" key="1">
    <citation type="submission" date="2017-09" db="EMBL/GenBank/DDBJ databases">
        <title>Depth-based differentiation of microbial function through sediment-hosted aquifers and enrichment of novel symbionts in the deep terrestrial subsurface.</title>
        <authorList>
            <person name="Probst A.J."/>
            <person name="Ladd B."/>
            <person name="Jarett J.K."/>
            <person name="Geller-Mcgrath D.E."/>
            <person name="Sieber C.M."/>
            <person name="Emerson J.B."/>
            <person name="Anantharaman K."/>
            <person name="Thomas B.C."/>
            <person name="Malmstrom R."/>
            <person name="Stieglmeier M."/>
            <person name="Klingl A."/>
            <person name="Woyke T."/>
            <person name="Ryan C.M."/>
            <person name="Banfield J.F."/>
        </authorList>
    </citation>
    <scope>NUCLEOTIDE SEQUENCE [LARGE SCALE GENOMIC DNA]</scope>
    <source>
        <strain evidence="13">CG22_combo_CG10-13_8_21_14_all_39_10</strain>
    </source>
</reference>
<dbReference type="Proteomes" id="UP000229847">
    <property type="component" value="Unassembled WGS sequence"/>
</dbReference>
<evidence type="ECO:0000256" key="11">
    <source>
        <dbReference type="PIRSR" id="PIRSR016496-2"/>
    </source>
</evidence>
<dbReference type="PANTHER" id="PTHR43654:SF1">
    <property type="entry name" value="ISOPENTENYL PHOSPHATE KINASE"/>
    <property type="match status" value="1"/>
</dbReference>
<dbReference type="EC" id="2.7.4.26" evidence="2"/>
<evidence type="ECO:0000313" key="14">
    <source>
        <dbReference type="Proteomes" id="UP000229847"/>
    </source>
</evidence>
<dbReference type="SUPFAM" id="SSF53633">
    <property type="entry name" value="Carbamate kinase-like"/>
    <property type="match status" value="1"/>
</dbReference>